<dbReference type="STRING" id="1121432.SAMN02745219_03042"/>
<sequence>MGIRIDFGGEIFVKTLRDGASYSHREVVDLLVEFSAFKDRVEKKFKELAKELDGKNNEHELWVNLYLISTDYAEEQYNKKQKQEAMQKVS</sequence>
<dbReference type="AlphaFoldDB" id="A0A1M6L3V4"/>
<dbReference type="OrthoDB" id="1725091at2"/>
<evidence type="ECO:0000313" key="2">
    <source>
        <dbReference type="Proteomes" id="UP000184529"/>
    </source>
</evidence>
<accession>A0A1M6L3V4</accession>
<keyword evidence="2" id="KW-1185">Reference proteome</keyword>
<reference evidence="2" key="1">
    <citation type="submission" date="2016-11" db="EMBL/GenBank/DDBJ databases">
        <authorList>
            <person name="Varghese N."/>
            <person name="Submissions S."/>
        </authorList>
    </citation>
    <scope>NUCLEOTIDE SEQUENCE [LARGE SCALE GENOMIC DNA]</scope>
    <source>
        <strain evidence="2">DSM 16057</strain>
    </source>
</reference>
<dbReference type="Proteomes" id="UP000184529">
    <property type="component" value="Unassembled WGS sequence"/>
</dbReference>
<organism evidence="1 2">
    <name type="scientific">Desulfofundulus thermosubterraneus DSM 16057</name>
    <dbReference type="NCBI Taxonomy" id="1121432"/>
    <lineage>
        <taxon>Bacteria</taxon>
        <taxon>Bacillati</taxon>
        <taxon>Bacillota</taxon>
        <taxon>Clostridia</taxon>
        <taxon>Eubacteriales</taxon>
        <taxon>Peptococcaceae</taxon>
        <taxon>Desulfofundulus</taxon>
    </lineage>
</organism>
<gene>
    <name evidence="1" type="ORF">SAMN02745219_03042</name>
</gene>
<evidence type="ECO:0000313" key="1">
    <source>
        <dbReference type="EMBL" id="SHJ65876.1"/>
    </source>
</evidence>
<protein>
    <submittedName>
        <fullName evidence="1">Uncharacterized protein</fullName>
    </submittedName>
</protein>
<proteinExistence type="predicted"/>
<name>A0A1M6L3V4_9FIRM</name>
<dbReference type="EMBL" id="FQZM01000047">
    <property type="protein sequence ID" value="SHJ65876.1"/>
    <property type="molecule type" value="Genomic_DNA"/>
</dbReference>